<keyword evidence="1 6" id="KW-0819">tRNA processing</keyword>
<evidence type="ECO:0000256" key="1">
    <source>
        <dbReference type="ARBA" id="ARBA00022694"/>
    </source>
</evidence>
<dbReference type="Proteomes" id="UP000177763">
    <property type="component" value="Unassembled WGS sequence"/>
</dbReference>
<dbReference type="HAMAP" id="MF_00227">
    <property type="entry name" value="RNase_P"/>
    <property type="match status" value="1"/>
</dbReference>
<comment type="subunit">
    <text evidence="6">Consists of a catalytic RNA component (M1 or rnpB) and a protein subunit.</text>
</comment>
<dbReference type="Pfam" id="PF00825">
    <property type="entry name" value="Ribonuclease_P"/>
    <property type="match status" value="1"/>
</dbReference>
<sequence>MLKKQNRLLTNYEYGKVRRLGKKTNSESFYCYVLDTTGFEGDKRAGVIISTATEKSAVKRNRVKRVFSEVLRLNFDRIKSGIWISLYPKKEALNKNYEEINVEFNKILQNIFVN</sequence>
<comment type="caution">
    <text evidence="8">The sequence shown here is derived from an EMBL/GenBank/DDBJ whole genome shotgun (WGS) entry which is preliminary data.</text>
</comment>
<reference evidence="8 9" key="1">
    <citation type="journal article" date="2016" name="Nat. Commun.">
        <title>Thousands of microbial genomes shed light on interconnected biogeochemical processes in an aquifer system.</title>
        <authorList>
            <person name="Anantharaman K."/>
            <person name="Brown C.T."/>
            <person name="Hug L.A."/>
            <person name="Sharon I."/>
            <person name="Castelle C.J."/>
            <person name="Probst A.J."/>
            <person name="Thomas B.C."/>
            <person name="Singh A."/>
            <person name="Wilkins M.J."/>
            <person name="Karaoz U."/>
            <person name="Brodie E.L."/>
            <person name="Williams K.H."/>
            <person name="Hubbard S.S."/>
            <person name="Banfield J.F."/>
        </authorList>
    </citation>
    <scope>NUCLEOTIDE SEQUENCE [LARGE SCALE GENOMIC DNA]</scope>
</reference>
<evidence type="ECO:0000256" key="3">
    <source>
        <dbReference type="ARBA" id="ARBA00022759"/>
    </source>
</evidence>
<organism evidence="8 9">
    <name type="scientific">candidate division WWE3 bacterium RIFCSPLOWO2_12_FULL_36_10</name>
    <dbReference type="NCBI Taxonomy" id="1802630"/>
    <lineage>
        <taxon>Bacteria</taxon>
        <taxon>Katanobacteria</taxon>
    </lineage>
</organism>
<keyword evidence="2 6" id="KW-0540">Nuclease</keyword>
<dbReference type="InterPro" id="IPR014721">
    <property type="entry name" value="Ribsml_uS5_D2-typ_fold_subgr"/>
</dbReference>
<keyword evidence="4 6" id="KW-0378">Hydrolase</keyword>
<dbReference type="SUPFAM" id="SSF54211">
    <property type="entry name" value="Ribosomal protein S5 domain 2-like"/>
    <property type="match status" value="1"/>
</dbReference>
<dbReference type="InterPro" id="IPR020568">
    <property type="entry name" value="Ribosomal_Su5_D2-typ_SF"/>
</dbReference>
<dbReference type="PANTHER" id="PTHR33992">
    <property type="entry name" value="RIBONUCLEASE P PROTEIN COMPONENT"/>
    <property type="match status" value="1"/>
</dbReference>
<evidence type="ECO:0000313" key="8">
    <source>
        <dbReference type="EMBL" id="OGC57153.1"/>
    </source>
</evidence>
<dbReference type="PANTHER" id="PTHR33992:SF1">
    <property type="entry name" value="RIBONUCLEASE P PROTEIN COMPONENT"/>
    <property type="match status" value="1"/>
</dbReference>
<comment type="function">
    <text evidence="6">RNaseP catalyzes the removal of the 5'-leader sequence from pre-tRNA to produce the mature 5'-terminus. It can also cleave other RNA substrates such as 4.5S RNA. The protein component plays an auxiliary but essential role in vivo by binding to the 5'-leader sequence and broadening the substrate specificity of the ribozyme.</text>
</comment>
<comment type="similarity">
    <text evidence="6">Belongs to the RnpA family.</text>
</comment>
<evidence type="ECO:0000256" key="2">
    <source>
        <dbReference type="ARBA" id="ARBA00022722"/>
    </source>
</evidence>
<dbReference type="GO" id="GO:0004526">
    <property type="term" value="F:ribonuclease P activity"/>
    <property type="evidence" value="ECO:0007669"/>
    <property type="project" value="UniProtKB-UniRule"/>
</dbReference>
<dbReference type="InterPro" id="IPR000100">
    <property type="entry name" value="RNase_P"/>
</dbReference>
<dbReference type="NCBIfam" id="TIGR00188">
    <property type="entry name" value="rnpA"/>
    <property type="match status" value="1"/>
</dbReference>
<keyword evidence="5 6" id="KW-0694">RNA-binding</keyword>
<dbReference type="GO" id="GO:0030677">
    <property type="term" value="C:ribonuclease P complex"/>
    <property type="evidence" value="ECO:0007669"/>
    <property type="project" value="TreeGrafter"/>
</dbReference>
<comment type="catalytic activity">
    <reaction evidence="6">
        <text>Endonucleolytic cleavage of RNA, removing 5'-extranucleotides from tRNA precursor.</text>
        <dbReference type="EC" id="3.1.26.5"/>
    </reaction>
</comment>
<dbReference type="Gene3D" id="3.30.230.10">
    <property type="match status" value="1"/>
</dbReference>
<evidence type="ECO:0000256" key="4">
    <source>
        <dbReference type="ARBA" id="ARBA00022801"/>
    </source>
</evidence>
<dbReference type="AlphaFoldDB" id="A0A1F4VK58"/>
<dbReference type="GO" id="GO:0042781">
    <property type="term" value="F:3'-tRNA processing endoribonuclease activity"/>
    <property type="evidence" value="ECO:0007669"/>
    <property type="project" value="TreeGrafter"/>
</dbReference>
<dbReference type="GO" id="GO:0001682">
    <property type="term" value="P:tRNA 5'-leader removal"/>
    <property type="evidence" value="ECO:0007669"/>
    <property type="project" value="UniProtKB-UniRule"/>
</dbReference>
<dbReference type="EC" id="3.1.26.5" evidence="6 7"/>
<accession>A0A1F4VK58</accession>
<name>A0A1F4VK58_UNCKA</name>
<evidence type="ECO:0000256" key="7">
    <source>
        <dbReference type="NCBIfam" id="TIGR00188"/>
    </source>
</evidence>
<proteinExistence type="inferred from homology"/>
<dbReference type="STRING" id="1802630.A3H26_02380"/>
<dbReference type="GO" id="GO:0000049">
    <property type="term" value="F:tRNA binding"/>
    <property type="evidence" value="ECO:0007669"/>
    <property type="project" value="UniProtKB-UniRule"/>
</dbReference>
<dbReference type="EMBL" id="MEVN01000020">
    <property type="protein sequence ID" value="OGC57153.1"/>
    <property type="molecule type" value="Genomic_DNA"/>
</dbReference>
<gene>
    <name evidence="6" type="primary">rnpA</name>
    <name evidence="8" type="ORF">A3H26_02380</name>
</gene>
<evidence type="ECO:0000313" key="9">
    <source>
        <dbReference type="Proteomes" id="UP000177763"/>
    </source>
</evidence>
<keyword evidence="3 6" id="KW-0255">Endonuclease</keyword>
<evidence type="ECO:0000256" key="5">
    <source>
        <dbReference type="ARBA" id="ARBA00022884"/>
    </source>
</evidence>
<evidence type="ECO:0000256" key="6">
    <source>
        <dbReference type="HAMAP-Rule" id="MF_00227"/>
    </source>
</evidence>
<protein>
    <recommendedName>
        <fullName evidence="6 7">Ribonuclease P protein component</fullName>
        <shortName evidence="6">RNase P protein</shortName>
        <shortName evidence="6">RNaseP protein</shortName>
        <ecNumber evidence="6 7">3.1.26.5</ecNumber>
    </recommendedName>
    <alternativeName>
        <fullName evidence="6">Protein C5</fullName>
    </alternativeName>
</protein>